<reference evidence="6" key="1">
    <citation type="submission" date="2022-11" db="UniProtKB">
        <authorList>
            <consortium name="EnsemblMetazoa"/>
        </authorList>
    </citation>
    <scope>IDENTIFICATION</scope>
</reference>
<dbReference type="GO" id="GO:0090729">
    <property type="term" value="F:toxin activity"/>
    <property type="evidence" value="ECO:0007669"/>
    <property type="project" value="UniProtKB-KW"/>
</dbReference>
<evidence type="ECO:0000259" key="5">
    <source>
        <dbReference type="PROSITE" id="PS51670"/>
    </source>
</evidence>
<feature type="region of interest" description="Disordered" evidence="3">
    <location>
        <begin position="16"/>
        <end position="111"/>
    </location>
</feature>
<dbReference type="PROSITE" id="PS51670">
    <property type="entry name" value="SHKT"/>
    <property type="match status" value="2"/>
</dbReference>
<evidence type="ECO:0000313" key="6">
    <source>
        <dbReference type="EnsemblMetazoa" id="XP_020915730.1"/>
    </source>
</evidence>
<organism evidence="6 7">
    <name type="scientific">Exaiptasia diaphana</name>
    <name type="common">Tropical sea anemone</name>
    <name type="synonym">Aiptasia pulchella</name>
    <dbReference type="NCBI Taxonomy" id="2652724"/>
    <lineage>
        <taxon>Eukaryota</taxon>
        <taxon>Metazoa</taxon>
        <taxon>Cnidaria</taxon>
        <taxon>Anthozoa</taxon>
        <taxon>Hexacorallia</taxon>
        <taxon>Actiniaria</taxon>
        <taxon>Aiptasiidae</taxon>
        <taxon>Exaiptasia</taxon>
    </lineage>
</organism>
<dbReference type="OrthoDB" id="5987218at2759"/>
<feature type="disulfide bond" evidence="2">
    <location>
        <begin position="120"/>
        <end position="138"/>
    </location>
</feature>
<accession>A0A913Y7Y7</accession>
<dbReference type="RefSeq" id="XP_020915730.1">
    <property type="nucleotide sequence ID" value="XM_021060071.2"/>
</dbReference>
<protein>
    <recommendedName>
        <fullName evidence="5">ShKT domain-containing protein</fullName>
    </recommendedName>
</protein>
<keyword evidence="4" id="KW-0732">Signal</keyword>
<feature type="disulfide bond" evidence="2">
    <location>
        <begin position="164"/>
        <end position="177"/>
    </location>
</feature>
<evidence type="ECO:0000256" key="4">
    <source>
        <dbReference type="SAM" id="SignalP"/>
    </source>
</evidence>
<dbReference type="InterPro" id="IPR003582">
    <property type="entry name" value="ShKT_dom"/>
</dbReference>
<name>A0A913Y7Y7_EXADI</name>
<dbReference type="OMA" id="ECINAKC"/>
<evidence type="ECO:0000313" key="7">
    <source>
        <dbReference type="Proteomes" id="UP000887567"/>
    </source>
</evidence>
<sequence>MNMLTGILLFFIGSSLAQDGVGPDGGGPQPPLPPGPFPPVPTDGPLPPLPTDGPLPPLPTDGPLPPLPTDGPLPPLPTDAPIPTDPPLPPLPTGTPPQPETPVPPTQKPPKDCKDKAYNCKQLQNACRTSWNIKNYWCKETCGTCAEGNCKDNISNCWNNKRFCSRPAVAIQCQRTCKVCKYKSLYFKGRNRYNVLLGFKDST</sequence>
<feature type="compositionally biased region" description="Pro residues" evidence="3">
    <location>
        <begin position="28"/>
        <end position="108"/>
    </location>
</feature>
<dbReference type="AlphaFoldDB" id="A0A913Y7Y7"/>
<dbReference type="KEGG" id="epa:110253193"/>
<comment type="caution">
    <text evidence="2">Lacks conserved residue(s) required for the propagation of feature annotation.</text>
</comment>
<evidence type="ECO:0000256" key="3">
    <source>
        <dbReference type="SAM" id="MobiDB-lite"/>
    </source>
</evidence>
<feature type="signal peptide" evidence="4">
    <location>
        <begin position="1"/>
        <end position="17"/>
    </location>
</feature>
<evidence type="ECO:0000256" key="1">
    <source>
        <dbReference type="ARBA" id="ARBA00022656"/>
    </source>
</evidence>
<dbReference type="PRINTS" id="PR01217">
    <property type="entry name" value="PRICHEXTENSN"/>
</dbReference>
<dbReference type="EnsemblMetazoa" id="XM_021060071.2">
    <property type="protein sequence ID" value="XP_020915730.1"/>
    <property type="gene ID" value="LOC110253193"/>
</dbReference>
<proteinExistence type="predicted"/>
<dbReference type="GeneID" id="110253193"/>
<dbReference type="Proteomes" id="UP000887567">
    <property type="component" value="Unplaced"/>
</dbReference>
<feature type="chain" id="PRO_5036836568" description="ShKT domain-containing protein" evidence="4">
    <location>
        <begin position="18"/>
        <end position="203"/>
    </location>
</feature>
<feature type="domain" description="ShKT" evidence="5">
    <location>
        <begin position="150"/>
        <end position="180"/>
    </location>
</feature>
<keyword evidence="2" id="KW-1015">Disulfide bond</keyword>
<keyword evidence="1" id="KW-0800">Toxin</keyword>
<evidence type="ECO:0000256" key="2">
    <source>
        <dbReference type="PROSITE-ProRule" id="PRU01005"/>
    </source>
</evidence>
<dbReference type="SMART" id="SM00254">
    <property type="entry name" value="ShKT"/>
    <property type="match status" value="2"/>
</dbReference>
<feature type="domain" description="ShKT" evidence="5">
    <location>
        <begin position="113"/>
        <end position="145"/>
    </location>
</feature>
<keyword evidence="7" id="KW-1185">Reference proteome</keyword>
<dbReference type="Pfam" id="PF01549">
    <property type="entry name" value="ShK"/>
    <property type="match status" value="1"/>
</dbReference>